<reference evidence="2 3" key="1">
    <citation type="journal article" date="2013" name="Genome Announc.">
        <title>Draft Genome Sequence of the Cellulolytic, Mesophilic, Anaerobic Bacterium Clostridium termitidis Strain CT1112 (DSM 5398).</title>
        <authorList>
            <person name="Lal S."/>
            <person name="Ramachandran U."/>
            <person name="Zhang X."/>
            <person name="Munir R."/>
            <person name="Sparling R."/>
            <person name="Levin D.B."/>
        </authorList>
    </citation>
    <scope>NUCLEOTIDE SEQUENCE [LARGE SCALE GENOMIC DNA]</scope>
    <source>
        <strain evidence="2 3">CT1112</strain>
    </source>
</reference>
<dbReference type="PANTHER" id="PTHR43155:SF2">
    <property type="entry name" value="CYCLIC DI-GMP PHOSPHODIESTERASE PA4108"/>
    <property type="match status" value="1"/>
</dbReference>
<gene>
    <name evidence="2" type="ORF">CTER_1170</name>
</gene>
<comment type="caution">
    <text evidence="2">The sequence shown here is derived from an EMBL/GenBank/DDBJ whole genome shotgun (WGS) entry which is preliminary data.</text>
</comment>
<keyword evidence="2" id="KW-0378">Hydrolase</keyword>
<dbReference type="GO" id="GO:0016787">
    <property type="term" value="F:hydrolase activity"/>
    <property type="evidence" value="ECO:0007669"/>
    <property type="project" value="UniProtKB-KW"/>
</dbReference>
<accession>S0FWI6</accession>
<dbReference type="PATRIC" id="fig|1195236.3.peg.1474"/>
<evidence type="ECO:0000259" key="1">
    <source>
        <dbReference type="PROSITE" id="PS51832"/>
    </source>
</evidence>
<dbReference type="Gene3D" id="1.10.3210.10">
    <property type="entry name" value="Hypothetical protein af1432"/>
    <property type="match status" value="1"/>
</dbReference>
<feature type="domain" description="HD-GYP" evidence="1">
    <location>
        <begin position="109"/>
        <end position="305"/>
    </location>
</feature>
<name>S0FWI6_RUMCE</name>
<dbReference type="InterPro" id="IPR037522">
    <property type="entry name" value="HD_GYP_dom"/>
</dbReference>
<dbReference type="CDD" id="cd00077">
    <property type="entry name" value="HDc"/>
    <property type="match status" value="1"/>
</dbReference>
<dbReference type="STRING" id="1195236.CTER_1170"/>
<dbReference type="EMBL" id="AORV01000025">
    <property type="protein sequence ID" value="EMS72903.1"/>
    <property type="molecule type" value="Genomic_DNA"/>
</dbReference>
<evidence type="ECO:0000313" key="3">
    <source>
        <dbReference type="Proteomes" id="UP000014155"/>
    </source>
</evidence>
<protein>
    <submittedName>
        <fullName evidence="2">Metal dependent phosphohydrolase</fullName>
    </submittedName>
</protein>
<proteinExistence type="predicted"/>
<keyword evidence="3" id="KW-1185">Reference proteome</keyword>
<dbReference type="InterPro" id="IPR006675">
    <property type="entry name" value="HDIG_dom"/>
</dbReference>
<dbReference type="NCBIfam" id="TIGR00277">
    <property type="entry name" value="HDIG"/>
    <property type="match status" value="1"/>
</dbReference>
<dbReference type="PROSITE" id="PS51832">
    <property type="entry name" value="HD_GYP"/>
    <property type="match status" value="1"/>
</dbReference>
<dbReference type="Proteomes" id="UP000014155">
    <property type="component" value="Unassembled WGS sequence"/>
</dbReference>
<dbReference type="AlphaFoldDB" id="S0FWI6"/>
<sequence length="346" mass="39179">MTKLRVSVFDCRCGDVIARDVISDKGLILAAENLVLNDFIISKLKTIGITSVWIFKDSSRTYRYYEKKEKMVAGYKETVLSVKQVFNKIAAGKRFEYKEIKRIAESIYNNLDGIDIIIQYLNQLKGYDDYTYSHSVNVGFYSMLIGRRLHMQDSKLIDLIQAGVLHDIGKMKIDNELLNKRGKLTDEEFETIKTHSYLGFEILNGSSHFGINIKNAVLMHHERIDGSGYPTGAKDEGIGEYAKIVAIADVYDAMTSDRPYKKRVTPFEAFDMFLTTGLSTFDTSVLHTFLVNFSTHLVGAKVQLDTGEVGEIVYIPPHEIINPIIRVGSTFLKITRNESPQIVSFV</sequence>
<dbReference type="Pfam" id="PF13487">
    <property type="entry name" value="HD_5"/>
    <property type="match status" value="1"/>
</dbReference>
<dbReference type="PANTHER" id="PTHR43155">
    <property type="entry name" value="CYCLIC DI-GMP PHOSPHODIESTERASE PA4108-RELATED"/>
    <property type="match status" value="1"/>
</dbReference>
<dbReference type="eggNOG" id="COG2206">
    <property type="taxonomic scope" value="Bacteria"/>
</dbReference>
<evidence type="ECO:0000313" key="2">
    <source>
        <dbReference type="EMBL" id="EMS72903.1"/>
    </source>
</evidence>
<organism evidence="2 3">
    <name type="scientific">Ruminiclostridium cellobioparum subsp. termitidis CT1112</name>
    <dbReference type="NCBI Taxonomy" id="1195236"/>
    <lineage>
        <taxon>Bacteria</taxon>
        <taxon>Bacillati</taxon>
        <taxon>Bacillota</taxon>
        <taxon>Clostridia</taxon>
        <taxon>Eubacteriales</taxon>
        <taxon>Oscillospiraceae</taxon>
        <taxon>Ruminiclostridium</taxon>
    </lineage>
</organism>
<dbReference type="SUPFAM" id="SSF109604">
    <property type="entry name" value="HD-domain/PDEase-like"/>
    <property type="match status" value="1"/>
</dbReference>
<dbReference type="RefSeq" id="WP_004624637.1">
    <property type="nucleotide sequence ID" value="NZ_AORV01000025.1"/>
</dbReference>
<dbReference type="InterPro" id="IPR003607">
    <property type="entry name" value="HD/PDEase_dom"/>
</dbReference>
<dbReference type="SMART" id="SM00471">
    <property type="entry name" value="HDc"/>
    <property type="match status" value="1"/>
</dbReference>